<dbReference type="EC" id="4.1.99.17" evidence="9"/>
<evidence type="ECO:0000313" key="11">
    <source>
        <dbReference type="Proteomes" id="UP001320148"/>
    </source>
</evidence>
<organism evidence="10 11">
    <name type="scientific">Desulfoluna limicola</name>
    <dbReference type="NCBI Taxonomy" id="2810562"/>
    <lineage>
        <taxon>Bacteria</taxon>
        <taxon>Pseudomonadati</taxon>
        <taxon>Thermodesulfobacteriota</taxon>
        <taxon>Desulfobacteria</taxon>
        <taxon>Desulfobacterales</taxon>
        <taxon>Desulfolunaceae</taxon>
        <taxon>Desulfoluna</taxon>
    </lineage>
</organism>
<evidence type="ECO:0000256" key="7">
    <source>
        <dbReference type="ARBA" id="ARBA00023014"/>
    </source>
</evidence>
<dbReference type="PANTHER" id="PTHR30557">
    <property type="entry name" value="THIAMINE BIOSYNTHESIS PROTEIN THIC"/>
    <property type="match status" value="1"/>
</dbReference>
<evidence type="ECO:0000256" key="4">
    <source>
        <dbReference type="ARBA" id="ARBA00022723"/>
    </source>
</evidence>
<keyword evidence="2" id="KW-0004">4Fe-4S</keyword>
<dbReference type="SFLD" id="SFLDG01114">
    <property type="entry name" value="phosphomethylpyrimidine_syntha"/>
    <property type="match status" value="1"/>
</dbReference>
<accession>A0ABM7PPF1</accession>
<dbReference type="EMBL" id="AP024488">
    <property type="protein sequence ID" value="BCS99297.1"/>
    <property type="molecule type" value="Genomic_DNA"/>
</dbReference>
<proteinExistence type="predicted"/>
<evidence type="ECO:0000256" key="3">
    <source>
        <dbReference type="ARBA" id="ARBA00022691"/>
    </source>
</evidence>
<evidence type="ECO:0000256" key="6">
    <source>
        <dbReference type="ARBA" id="ARBA00023004"/>
    </source>
</evidence>
<comment type="cofactor">
    <cofactor evidence="1">
        <name>[4Fe-4S] cluster</name>
        <dbReference type="ChEBI" id="CHEBI:49883"/>
    </cofactor>
</comment>
<evidence type="ECO:0000256" key="8">
    <source>
        <dbReference type="ARBA" id="ARBA00023239"/>
    </source>
</evidence>
<dbReference type="SFLD" id="SFLDF00407">
    <property type="entry name" value="phosphomethylpyrimidine_syntha"/>
    <property type="match status" value="1"/>
</dbReference>
<reference evidence="10 11" key="1">
    <citation type="submission" date="2021-02" db="EMBL/GenBank/DDBJ databases">
        <title>Complete genome of Desulfoluna sp. strain ASN36.</title>
        <authorList>
            <person name="Takahashi A."/>
            <person name="Kojima H."/>
            <person name="Fukui M."/>
        </authorList>
    </citation>
    <scope>NUCLEOTIDE SEQUENCE [LARGE SCALE GENOMIC DNA]</scope>
    <source>
        <strain evidence="10 11">ASN36</strain>
    </source>
</reference>
<evidence type="ECO:0000256" key="9">
    <source>
        <dbReference type="NCBIfam" id="TIGR00190"/>
    </source>
</evidence>
<dbReference type="PANTHER" id="PTHR30557:SF1">
    <property type="entry name" value="PHOSPHOMETHYLPYRIMIDINE SYNTHASE, CHLOROPLASTIC"/>
    <property type="match status" value="1"/>
</dbReference>
<keyword evidence="8" id="KW-0456">Lyase</keyword>
<dbReference type="InterPro" id="IPR038521">
    <property type="entry name" value="ThiC/Bza_core_dom"/>
</dbReference>
<evidence type="ECO:0000256" key="2">
    <source>
        <dbReference type="ARBA" id="ARBA00022485"/>
    </source>
</evidence>
<dbReference type="NCBIfam" id="TIGR00190">
    <property type="entry name" value="thiC"/>
    <property type="match status" value="1"/>
</dbReference>
<dbReference type="Proteomes" id="UP001320148">
    <property type="component" value="Chromosome"/>
</dbReference>
<keyword evidence="11" id="KW-1185">Reference proteome</keyword>
<keyword evidence="6" id="KW-0408">Iron</keyword>
<dbReference type="Gene3D" id="3.20.20.540">
    <property type="entry name" value="Radical SAM ThiC family, central domain"/>
    <property type="match status" value="1"/>
</dbReference>
<sequence>MTVKTQIELARDGVVSPQMQQVAEKENYAPERIRELVAKGEIVIPNNPKFKGPAVGIGTGLRTKVNASIGTSSDICDIKSEVEKALAAEEEGADTLMELSAGGDLDLVRREVLAATNLPLGNVPLYQAFKETGRKYQDPSKLDPEFLFDLIEQQLQDGLSFMAIHCGINQYTIERLRAQGFRYGGLASKGGTFMVAWMDATKRENPLYEQFDRVCALMKKYDAVLSLGNGIRAGAIHDSHDRAQMAEMIINCELAELGRDMGCQMMVEGPGHVPLDEIEGNIMLEKRMSGNAPYYVLGPIPCDTGAGYDHITAAIGAASSARYGADLICYITPAEHLALPTVQDVREGVRATRLATRIGDISKYPDRRENEKMAAMARREMRWDDLEKYLLFPEVAKSIRAERCPENEDTCTMCGDFCAMKKGMEVFEPDIKGDKIYCTKN</sequence>
<dbReference type="SFLD" id="SFLDS00113">
    <property type="entry name" value="Radical_SAM_Phosphomethylpyrim"/>
    <property type="match status" value="1"/>
</dbReference>
<keyword evidence="5" id="KW-0862">Zinc</keyword>
<keyword evidence="3" id="KW-0949">S-adenosyl-L-methionine</keyword>
<dbReference type="RefSeq" id="WP_236890639.1">
    <property type="nucleotide sequence ID" value="NZ_AP024488.1"/>
</dbReference>
<protein>
    <recommendedName>
        <fullName evidence="9">Phosphomethylpyrimidine synthase</fullName>
        <ecNumber evidence="9">4.1.99.17</ecNumber>
    </recommendedName>
</protein>
<evidence type="ECO:0000256" key="1">
    <source>
        <dbReference type="ARBA" id="ARBA00001966"/>
    </source>
</evidence>
<dbReference type="NCBIfam" id="NF009895">
    <property type="entry name" value="PRK13352.1"/>
    <property type="match status" value="1"/>
</dbReference>
<keyword evidence="4" id="KW-0479">Metal-binding</keyword>
<gene>
    <name evidence="10" type="primary">thiC_2</name>
    <name evidence="10" type="ORF">DSLASN_49290</name>
</gene>
<evidence type="ECO:0000313" key="10">
    <source>
        <dbReference type="EMBL" id="BCS99297.1"/>
    </source>
</evidence>
<dbReference type="InterPro" id="IPR002817">
    <property type="entry name" value="ThiC/BzaA/B"/>
</dbReference>
<name>A0ABM7PPF1_9BACT</name>
<evidence type="ECO:0000256" key="5">
    <source>
        <dbReference type="ARBA" id="ARBA00022833"/>
    </source>
</evidence>
<keyword evidence="7" id="KW-0411">Iron-sulfur</keyword>
<dbReference type="Pfam" id="PF01964">
    <property type="entry name" value="ThiC_Rad_SAM"/>
    <property type="match status" value="1"/>
</dbReference>